<organism evidence="3 4">
    <name type="scientific">Bavariicoccus seileri</name>
    <dbReference type="NCBI Taxonomy" id="549685"/>
    <lineage>
        <taxon>Bacteria</taxon>
        <taxon>Bacillati</taxon>
        <taxon>Bacillota</taxon>
        <taxon>Bacilli</taxon>
        <taxon>Lactobacillales</taxon>
        <taxon>Enterococcaceae</taxon>
        <taxon>Bavariicoccus</taxon>
    </lineage>
</organism>
<feature type="transmembrane region" description="Helical" evidence="1">
    <location>
        <begin position="7"/>
        <end position="26"/>
    </location>
</feature>
<keyword evidence="1" id="KW-0472">Membrane</keyword>
<evidence type="ECO:0000313" key="4">
    <source>
        <dbReference type="Proteomes" id="UP000262195"/>
    </source>
</evidence>
<feature type="transmembrane region" description="Helical" evidence="1">
    <location>
        <begin position="230"/>
        <end position="248"/>
    </location>
</feature>
<evidence type="ECO:0000256" key="1">
    <source>
        <dbReference type="SAM" id="Phobius"/>
    </source>
</evidence>
<comment type="caution">
    <text evidence="3">The sequence shown here is derived from an EMBL/GenBank/DDBJ whole genome shotgun (WGS) entry which is preliminary data.</text>
</comment>
<dbReference type="InterPro" id="IPR000326">
    <property type="entry name" value="PAP2/HPO"/>
</dbReference>
<evidence type="ECO:0000259" key="2">
    <source>
        <dbReference type="SMART" id="SM00014"/>
    </source>
</evidence>
<dbReference type="EMBL" id="DQHO01000017">
    <property type="protein sequence ID" value="HCS93639.1"/>
    <property type="molecule type" value="Genomic_DNA"/>
</dbReference>
<evidence type="ECO:0000313" key="3">
    <source>
        <dbReference type="EMBL" id="HCS93639.1"/>
    </source>
</evidence>
<feature type="transmembrane region" description="Helical" evidence="1">
    <location>
        <begin position="203"/>
        <end position="224"/>
    </location>
</feature>
<accession>A0A3D4S489</accession>
<feature type="transmembrane region" description="Helical" evidence="1">
    <location>
        <begin position="137"/>
        <end position="158"/>
    </location>
</feature>
<dbReference type="InterPro" id="IPR036938">
    <property type="entry name" value="PAP2/HPO_sf"/>
</dbReference>
<proteinExistence type="predicted"/>
<name>A0A3D4S489_9ENTE</name>
<dbReference type="Pfam" id="PF01569">
    <property type="entry name" value="PAP2"/>
    <property type="match status" value="1"/>
</dbReference>
<dbReference type="PANTHER" id="PTHR14969">
    <property type="entry name" value="SPHINGOSINE-1-PHOSPHATE PHOSPHOHYDROLASE"/>
    <property type="match status" value="1"/>
</dbReference>
<sequence>MLKSRFLNYLTVLALCLFLWWTYFIWSDNTILISIDNTIMHFFANNTIDQSISTNQFFDHFLYYLFYLVTMLGDPIVIWVLILLFFLSDCYFESKPLLGVWLVFNYLLGAAVINYGVKQFFTRERPTLHRLIPIGGYSYPSGHSMGSFIFYLGLYIAINSLHHKLIAKKRLSSVDDNDSPFSNGNTFVVIFLRKIGYLMTTRFTFPLILLLIALIGFSRLYLGVHYFSDVIGGFILGTFWLSLWVRLLPTAQTTFKGR</sequence>
<dbReference type="Proteomes" id="UP000262195">
    <property type="component" value="Unassembled WGS sequence"/>
</dbReference>
<dbReference type="PANTHER" id="PTHR14969:SF13">
    <property type="entry name" value="AT30094P"/>
    <property type="match status" value="1"/>
</dbReference>
<dbReference type="Gene3D" id="1.20.144.10">
    <property type="entry name" value="Phosphatidic acid phosphatase type 2/haloperoxidase"/>
    <property type="match status" value="1"/>
</dbReference>
<dbReference type="SUPFAM" id="SSF48317">
    <property type="entry name" value="Acid phosphatase/Vanadium-dependent haloperoxidase"/>
    <property type="match status" value="1"/>
</dbReference>
<dbReference type="STRING" id="1121105.GCA_000421665_01981"/>
<protein>
    <submittedName>
        <fullName evidence="3">PAP2 family protein</fullName>
    </submittedName>
</protein>
<keyword evidence="1" id="KW-1133">Transmembrane helix</keyword>
<feature type="transmembrane region" description="Helical" evidence="1">
    <location>
        <begin position="98"/>
        <end position="117"/>
    </location>
</feature>
<dbReference type="SMART" id="SM00014">
    <property type="entry name" value="acidPPc"/>
    <property type="match status" value="1"/>
</dbReference>
<keyword evidence="1" id="KW-0812">Transmembrane</keyword>
<dbReference type="AlphaFoldDB" id="A0A3D4S489"/>
<feature type="transmembrane region" description="Helical" evidence="1">
    <location>
        <begin position="61"/>
        <end position="86"/>
    </location>
</feature>
<reference evidence="3 4" key="1">
    <citation type="journal article" date="2018" name="Nat. Biotechnol.">
        <title>A standardized bacterial taxonomy based on genome phylogeny substantially revises the tree of life.</title>
        <authorList>
            <person name="Parks D.H."/>
            <person name="Chuvochina M."/>
            <person name="Waite D.W."/>
            <person name="Rinke C."/>
            <person name="Skarshewski A."/>
            <person name="Chaumeil P.A."/>
            <person name="Hugenholtz P."/>
        </authorList>
    </citation>
    <scope>NUCLEOTIDE SEQUENCE [LARGE SCALE GENOMIC DNA]</scope>
    <source>
        <strain evidence="3">UBA11306</strain>
    </source>
</reference>
<feature type="domain" description="Phosphatidic acid phosphatase type 2/haloperoxidase" evidence="2">
    <location>
        <begin position="103"/>
        <end position="245"/>
    </location>
</feature>
<dbReference type="CDD" id="cd03392">
    <property type="entry name" value="PAP2_like_2"/>
    <property type="match status" value="1"/>
</dbReference>
<gene>
    <name evidence="3" type="ORF">DIW15_02875</name>
</gene>